<accession>A0ABT7F9W0</accession>
<evidence type="ECO:0000256" key="2">
    <source>
        <dbReference type="ARBA" id="ARBA00009490"/>
    </source>
</evidence>
<comment type="subcellular location">
    <subcellularLocation>
        <location evidence="1">Secreted</location>
    </subcellularLocation>
</comment>
<dbReference type="PANTHER" id="PTHR38340">
    <property type="entry name" value="S-LAYER PROTEIN"/>
    <property type="match status" value="1"/>
</dbReference>
<evidence type="ECO:0000313" key="6">
    <source>
        <dbReference type="Proteomes" id="UP001227126"/>
    </source>
</evidence>
<name>A0ABT7F9W0_9RHOB</name>
<dbReference type="PROSITE" id="PS00330">
    <property type="entry name" value="HEMOLYSIN_CALCIUM"/>
    <property type="match status" value="3"/>
</dbReference>
<dbReference type="Proteomes" id="UP001227126">
    <property type="component" value="Unassembled WGS sequence"/>
</dbReference>
<evidence type="ECO:0000256" key="3">
    <source>
        <dbReference type="ARBA" id="ARBA00022525"/>
    </source>
</evidence>
<dbReference type="InterPro" id="IPR011049">
    <property type="entry name" value="Serralysin-like_metalloprot_C"/>
</dbReference>
<dbReference type="InterPro" id="IPR050557">
    <property type="entry name" value="RTX_toxin/Mannuronan_C5-epim"/>
</dbReference>
<proteinExistence type="inferred from homology"/>
<dbReference type="SUPFAM" id="SSF51120">
    <property type="entry name" value="beta-Roll"/>
    <property type="match status" value="2"/>
</dbReference>
<dbReference type="Gene3D" id="2.150.10.10">
    <property type="entry name" value="Serralysin-like metalloprotease, C-terminal"/>
    <property type="match status" value="3"/>
</dbReference>
<feature type="domain" description="Peptidase metallopeptidase" evidence="4">
    <location>
        <begin position="18"/>
        <end position="196"/>
    </location>
</feature>
<dbReference type="InterPro" id="IPR018511">
    <property type="entry name" value="Hemolysin-typ_Ca-bd_CS"/>
</dbReference>
<dbReference type="Pfam" id="PF00353">
    <property type="entry name" value="HemolysinCabind"/>
    <property type="match status" value="4"/>
</dbReference>
<evidence type="ECO:0000259" key="4">
    <source>
        <dbReference type="SMART" id="SM00235"/>
    </source>
</evidence>
<comment type="similarity">
    <text evidence="2">Belongs to the peptidase M10B family.</text>
</comment>
<dbReference type="SMART" id="SM00235">
    <property type="entry name" value="ZnMc"/>
    <property type="match status" value="1"/>
</dbReference>
<dbReference type="PANTHER" id="PTHR38340:SF1">
    <property type="entry name" value="S-LAYER PROTEIN"/>
    <property type="match status" value="1"/>
</dbReference>
<gene>
    <name evidence="5" type="ORF">QO034_00820</name>
</gene>
<dbReference type="InterPro" id="IPR001343">
    <property type="entry name" value="Hemolysn_Ca-bd"/>
</dbReference>
<dbReference type="InterPro" id="IPR024079">
    <property type="entry name" value="MetalloPept_cat_dom_sf"/>
</dbReference>
<comment type="caution">
    <text evidence="5">The sequence shown here is derived from an EMBL/GenBank/DDBJ whole genome shotgun (WGS) entry which is preliminary data.</text>
</comment>
<reference evidence="5 6" key="1">
    <citation type="submission" date="2023-05" db="EMBL/GenBank/DDBJ databases">
        <title>Sedimentitalea sp. nov. JM2-8.</title>
        <authorList>
            <person name="Huang J."/>
        </authorList>
    </citation>
    <scope>NUCLEOTIDE SEQUENCE [LARGE SCALE GENOMIC DNA]</scope>
    <source>
        <strain evidence="5 6">JM2-8</strain>
    </source>
</reference>
<dbReference type="RefSeq" id="WP_284483593.1">
    <property type="nucleotide sequence ID" value="NZ_JASNJE010000001.1"/>
</dbReference>
<keyword evidence="6" id="KW-1185">Reference proteome</keyword>
<evidence type="ECO:0000256" key="1">
    <source>
        <dbReference type="ARBA" id="ARBA00004613"/>
    </source>
</evidence>
<keyword evidence="3" id="KW-0964">Secreted</keyword>
<evidence type="ECO:0000313" key="5">
    <source>
        <dbReference type="EMBL" id="MDK3071639.1"/>
    </source>
</evidence>
<dbReference type="PRINTS" id="PR00313">
    <property type="entry name" value="CABNDNGRPT"/>
</dbReference>
<organism evidence="5 6">
    <name type="scientific">Sedimentitalea xiamensis</name>
    <dbReference type="NCBI Taxonomy" id="3050037"/>
    <lineage>
        <taxon>Bacteria</taxon>
        <taxon>Pseudomonadati</taxon>
        <taxon>Pseudomonadota</taxon>
        <taxon>Alphaproteobacteria</taxon>
        <taxon>Rhodobacterales</taxon>
        <taxon>Paracoccaceae</taxon>
        <taxon>Sedimentitalea</taxon>
    </lineage>
</organism>
<sequence>MANAVQDYTSLLAYLGQDALRWNATTSVGTQVVVTYSFTATANLPSYKQYNTSTYWSYSDEQRALFRQALDKFEAVGGIRFIEVSGTAMINVFGSTGATAGGWANYSYVDGYNGRVGQGILVNNYEAMDQSEYGFQVNLHELGHAMGLKHPHEGETTLERSHDTQSNSVMTYNIRSPYTSDLGDFDVEALQHLYGTVDGFDGWTVRLNANDKVVIRATEAVDTLLAPDADTRLFGFGGDDTMFGMQGDDMLNGGSGNDTIKAGRGNDRLLGGAGDDELSGMEGADTLRGDEGADILIGGDGDDSLWGGDDDDILMGDRDATDQSYGGFTSHDRLFGQGGDDMLYGGSGNDLLAGGPGHDLLRGGDGNDTLFGRSGSDRLHGGKGADTLNGGGGADVFVFDDSDAYEIDSITDFTSDVDKIDLTAFGYMTMDTIDIQATGPDTFISYSDWLDIRLADFTGTLTETDFLFA</sequence>
<dbReference type="InterPro" id="IPR006026">
    <property type="entry name" value="Peptidase_Metallo"/>
</dbReference>
<protein>
    <submittedName>
        <fullName evidence="5">Metallopeptidase</fullName>
    </submittedName>
</protein>
<dbReference type="Gene3D" id="3.40.390.10">
    <property type="entry name" value="Collagenase (Catalytic Domain)"/>
    <property type="match status" value="1"/>
</dbReference>
<dbReference type="SUPFAM" id="SSF55486">
    <property type="entry name" value="Metalloproteases ('zincins'), catalytic domain"/>
    <property type="match status" value="1"/>
</dbReference>
<dbReference type="EMBL" id="JASNJE010000001">
    <property type="protein sequence ID" value="MDK3071639.1"/>
    <property type="molecule type" value="Genomic_DNA"/>
</dbReference>